<protein>
    <submittedName>
        <fullName evidence="2">LOC401367</fullName>
    </submittedName>
</protein>
<gene>
    <name evidence="2" type="primary">LOC401367</name>
    <name evidence="2" type="ORF">tcag7.1297</name>
</gene>
<dbReference type="AlphaFoldDB" id="A4D2M3"/>
<evidence type="ECO:0000313" key="2">
    <source>
        <dbReference type="EMBL" id="EAL23734.1"/>
    </source>
</evidence>
<proteinExistence type="predicted"/>
<feature type="region of interest" description="Disordered" evidence="1">
    <location>
        <begin position="149"/>
        <end position="201"/>
    </location>
</feature>
<organism evidence="2">
    <name type="scientific">Homo sapiens</name>
    <name type="common">Human</name>
    <dbReference type="NCBI Taxonomy" id="9606"/>
    <lineage>
        <taxon>Eukaryota</taxon>
        <taxon>Metazoa</taxon>
        <taxon>Chordata</taxon>
        <taxon>Craniata</taxon>
        <taxon>Vertebrata</taxon>
        <taxon>Euteleostomi</taxon>
        <taxon>Mammalia</taxon>
        <taxon>Eutheria</taxon>
        <taxon>Euarchontoglires</taxon>
        <taxon>Primates</taxon>
        <taxon>Haplorrhini</taxon>
        <taxon>Catarrhini</taxon>
        <taxon>Hominidae</taxon>
        <taxon>Homo</taxon>
    </lineage>
</organism>
<name>A4D2M3_HUMAN</name>
<feature type="compositionally biased region" description="Low complexity" evidence="1">
    <location>
        <begin position="167"/>
        <end position="178"/>
    </location>
</feature>
<evidence type="ECO:0000256" key="1">
    <source>
        <dbReference type="SAM" id="MobiDB-lite"/>
    </source>
</evidence>
<reference evidence="2" key="1">
    <citation type="journal article" date="2003" name="Science">
        <title>Human chromosome 7: DNA sequence and biology.</title>
        <authorList>
            <person name="Scherer S.W."/>
            <person name="Cheung J."/>
            <person name="MacDonald J.R."/>
            <person name="Osborne L.R."/>
            <person name="Nakabayashi K."/>
            <person name="Herbrick J.A."/>
            <person name="Carson A.R."/>
            <person name="Parker-Katiraee L."/>
            <person name="Skaug J."/>
            <person name="Khaja R."/>
            <person name="Zhang J."/>
            <person name="Hudek A.K."/>
            <person name="Li M."/>
            <person name="Haddad M."/>
            <person name="Duggan G.E."/>
            <person name="Fernandez B.A."/>
            <person name="Kanematsu E."/>
            <person name="Gentles S."/>
            <person name="Christopoulos C.C."/>
            <person name="Choufani S."/>
            <person name="Kwasnicka D."/>
            <person name="Zheng X.H."/>
            <person name="Lai Z."/>
            <person name="Nusskern D."/>
            <person name="Zhang Q."/>
            <person name="Gu Z."/>
            <person name="Lu F."/>
            <person name="Zeesman S."/>
            <person name="Nowaczyk M.J."/>
            <person name="Teshima I."/>
            <person name="Chitayat D."/>
            <person name="Shuman C."/>
            <person name="Weksberg R."/>
            <person name="Zackai E.H."/>
            <person name="Grebe T.A."/>
            <person name="Cox S.R."/>
            <person name="Kirkpatrick S.J."/>
            <person name="Rahman N."/>
            <person name="Friedman J.M."/>
            <person name="Heng H.H."/>
            <person name="Pelicci P.G."/>
            <person name="Lo-Coco F."/>
            <person name="Belloni E."/>
            <person name="Shaffer L.G."/>
            <person name="Pober B."/>
            <person name="Morton C.C."/>
            <person name="Gusella J.F."/>
            <person name="Bruns G.A."/>
            <person name="Korf B.R."/>
            <person name="Quade B.J."/>
            <person name="Ligon A.H."/>
            <person name="Ferguson H."/>
            <person name="Higgins A.W."/>
            <person name="Leach N.T."/>
            <person name="Herrick S.R."/>
            <person name="Lemyre E."/>
            <person name="Farra C.G."/>
            <person name="Kim H.G."/>
            <person name="Summers A.M."/>
            <person name="Gripp K.W."/>
            <person name="Roberts W."/>
            <person name="Szatmari P."/>
            <person name="Winsor E.J."/>
            <person name="Grzeschik K.H."/>
            <person name="Teebi A."/>
            <person name="Minassian B.A."/>
            <person name="Kere J."/>
            <person name="Armengol L."/>
            <person name="Pujana M.A."/>
            <person name="Estivill X."/>
            <person name="Wilson M.D."/>
            <person name="Koop B.F."/>
            <person name="Tosi S."/>
            <person name="Moore G.E."/>
            <person name="Boright A.P."/>
            <person name="Zlotorynski E."/>
            <person name="Kerem B."/>
            <person name="Kroisel P.M."/>
            <person name="Petek E."/>
            <person name="Oscier D.G."/>
            <person name="Mould S.J."/>
            <person name="Dohner H."/>
            <person name="Dohner K."/>
            <person name="Rommens J.M."/>
            <person name="Vincent J.B."/>
            <person name="Venter J.C."/>
            <person name="Li P.W."/>
            <person name="Mural R.J."/>
            <person name="Adams M.D."/>
            <person name="Tsui L.C."/>
        </authorList>
    </citation>
    <scope>NUCLEOTIDE SEQUENCE [LARGE SCALE GENOMIC DNA]</scope>
</reference>
<dbReference type="EMBL" id="CH236961">
    <property type="protein sequence ID" value="EAL23734.1"/>
    <property type="molecule type" value="Genomic_DNA"/>
</dbReference>
<sequence>MTVMPYPGLSASCSQAGRAGGGASRRVCVGRERTTETRPTAATRASGCVDVGEAAGEVRNGRTGVRASRLSATGAGRPGVSGRGRRGGRSVPSARLGQLRVGASRCPSSHIPAPSAPPSQFQAALGSLNPHSARLLRLTCSLPASPAPGQALEGLTRSISRPPPSSAAPLVPALTSPSRTLAPKQHLWSRGAPPMTSLERA</sequence>
<reference evidence="2" key="2">
    <citation type="submission" date="2004-06" db="EMBL/GenBank/DDBJ databases">
        <authorList>
            <person name="Scherer S.W."/>
            <person name="Cheung J."/>
            <person name="MacDonald J.R."/>
            <person name="Osborne L.R."/>
            <person name="Nakabayashi K."/>
            <person name="Herbrick J.-A."/>
            <person name="Carson A.R."/>
            <person name="Parker-Katiraee L."/>
            <person name="Skaug J."/>
            <person name="Khaja R."/>
            <person name="Zhang J."/>
            <person name="Hudek A.K."/>
            <person name="Li M."/>
            <person name="Haddad M."/>
            <person name="Duggan G.E."/>
            <person name="Fernandez B.A."/>
            <person name="Kanematsu E."/>
            <person name="Gentles S."/>
            <person name="Christopoulos C.C."/>
            <person name="Choufani S."/>
            <person name="Kwasnicka D."/>
            <person name="Zheng X.H."/>
            <person name="Nusskern D."/>
            <person name="Zhang Q."/>
            <person name="Gu Z."/>
            <person name="Lu F."/>
            <person name="Zeesman S."/>
            <person name="Teshima I."/>
            <person name="Chitayat D."/>
            <person name="Shuman C."/>
            <person name="Weksberg R."/>
            <person name="Zackai E.H."/>
            <person name="Grebe T.A."/>
            <person name="Cox S.R."/>
            <person name="Kirkpatrick S.J."/>
            <person name="Rahman N."/>
            <person name="Friedman J.M."/>
            <person name="Heng H.H.Q."/>
            <person name="Pelicci P."/>
            <person name="Lococo F."/>
            <person name="Belloni E."/>
            <person name="Shaffer L.G."/>
            <person name="Morton C.C."/>
            <person name="Pober B."/>
            <person name="Gusella J."/>
            <person name="Bruns G."/>
            <person name="Korf B.R."/>
            <person name="Quade B.J."/>
            <person name="Ligon A.H."/>
            <person name="Ferguson H."/>
            <person name="Higgins A.W."/>
            <person name="Leach N.T."/>
            <person name="Herrick S.R."/>
            <person name="Lemyre E."/>
            <person name="Farra C.G."/>
            <person name="Kim H.-G."/>
            <person name="Summers A.M."/>
            <person name="Gripp K.W."/>
            <person name="Roberts W."/>
            <person name="Szatmari P."/>
            <person name="Winsor E.J.T."/>
            <person name="Grzeschik K.-H."/>
            <person name="Teebi A."/>
            <person name="Minassian B.A."/>
            <person name="Kere J."/>
            <person name="Armengol L."/>
            <person name="Pujana M.Angel."/>
            <person name="Estivill X."/>
            <person name="Wilson M.D."/>
            <person name="Koop B.F."/>
            <person name="Tosi S."/>
            <person name="Moore G.E."/>
            <person name="Boright A.P."/>
            <person name="Zlotorynski E."/>
            <person name="Kerem B."/>
            <person name="Kroisel P.M."/>
            <person name="Petek E."/>
            <person name="Oscier D.G."/>
            <person name="Mould S.J."/>
            <person name="Doehner H."/>
            <person name="Doehner K."/>
            <person name="Rommens J.M."/>
            <person name="Vincent J.B."/>
            <person name="Venter J.C."/>
            <person name="Li P.W."/>
            <person name="Mural R.J."/>
            <person name="Adams M.D."/>
            <person name="Tsui L.-C."/>
        </authorList>
    </citation>
    <scope>NUCLEOTIDE SEQUENCE</scope>
</reference>
<feature type="region of interest" description="Disordered" evidence="1">
    <location>
        <begin position="60"/>
        <end position="92"/>
    </location>
</feature>
<accession>A4D2M3</accession>